<dbReference type="KEGG" id="mzh:Mzhil_1060"/>
<evidence type="ECO:0000313" key="3">
    <source>
        <dbReference type="Proteomes" id="UP000006622"/>
    </source>
</evidence>
<dbReference type="Proteomes" id="UP000006622">
    <property type="component" value="Chromosome"/>
</dbReference>
<proteinExistence type="predicted"/>
<accession>F7XLY9</accession>
<dbReference type="EMBL" id="CP002101">
    <property type="protein sequence ID" value="AEH60917.1"/>
    <property type="molecule type" value="Genomic_DNA"/>
</dbReference>
<dbReference type="PROSITE" id="PS50157">
    <property type="entry name" value="ZINC_FINGER_C2H2_2"/>
    <property type="match status" value="1"/>
</dbReference>
<dbReference type="Gene3D" id="3.30.160.60">
    <property type="entry name" value="Classic Zinc Finger"/>
    <property type="match status" value="1"/>
</dbReference>
<evidence type="ECO:0000259" key="1">
    <source>
        <dbReference type="PROSITE" id="PS50157"/>
    </source>
</evidence>
<protein>
    <submittedName>
        <fullName evidence="2">Zinc finger C2H2-type domain protein</fullName>
    </submittedName>
</protein>
<keyword evidence="3" id="KW-1185">Reference proteome</keyword>
<evidence type="ECO:0000313" key="2">
    <source>
        <dbReference type="EMBL" id="AEH60917.1"/>
    </source>
</evidence>
<dbReference type="OrthoDB" id="142646at2157"/>
<dbReference type="PROSITE" id="PS00028">
    <property type="entry name" value="ZINC_FINGER_C2H2_1"/>
    <property type="match status" value="1"/>
</dbReference>
<dbReference type="HOGENOM" id="CLU_218950_0_0_2"/>
<sequence length="41" mass="4969">MSEESLSKKNKNHGEFECEVCKMTFPTKEEYEKHMAKEHRH</sequence>
<dbReference type="SMART" id="SM00355">
    <property type="entry name" value="ZnF_C2H2"/>
    <property type="match status" value="1"/>
</dbReference>
<reference evidence="2 3" key="1">
    <citation type="submission" date="2010-07" db="EMBL/GenBank/DDBJ databases">
        <title>The complete genome of Methanosalsum zhilinae DSM 4017.</title>
        <authorList>
            <consortium name="US DOE Joint Genome Institute (JGI-PGF)"/>
            <person name="Lucas S."/>
            <person name="Copeland A."/>
            <person name="Lapidus A."/>
            <person name="Glavina del Rio T."/>
            <person name="Dalin E."/>
            <person name="Tice H."/>
            <person name="Bruce D."/>
            <person name="Goodwin L."/>
            <person name="Pitluck S."/>
            <person name="Kyrpides N."/>
            <person name="Mavromatis K."/>
            <person name="Ovchinnikova G."/>
            <person name="Daligault H."/>
            <person name="Detter J.C."/>
            <person name="Han C."/>
            <person name="Tapia R."/>
            <person name="Larimer F."/>
            <person name="Land M."/>
            <person name="Hauser L."/>
            <person name="Markowitz V."/>
            <person name="Cheng J.-F."/>
            <person name="Hugenholtz P."/>
            <person name="Woyke T."/>
            <person name="Wu D."/>
            <person name="Spring S."/>
            <person name="Schueler E."/>
            <person name="Brambilla E."/>
            <person name="Klenk H.-P."/>
            <person name="Eisen J.A."/>
        </authorList>
    </citation>
    <scope>NUCLEOTIDE SEQUENCE [LARGE SCALE GENOMIC DNA]</scope>
    <source>
        <strain evidence="3">DSM 4017 / NBRC 107636 / OCM 62 / WeN5</strain>
    </source>
</reference>
<dbReference type="GeneID" id="43327284"/>
<dbReference type="AlphaFoldDB" id="F7XLY9"/>
<dbReference type="Pfam" id="PF00096">
    <property type="entry name" value="zf-C2H2"/>
    <property type="match status" value="1"/>
</dbReference>
<dbReference type="RefSeq" id="WP_013898355.1">
    <property type="nucleotide sequence ID" value="NC_015676.1"/>
</dbReference>
<gene>
    <name evidence="2" type="ordered locus">Mzhil_1060</name>
</gene>
<feature type="domain" description="C2H2-type" evidence="1">
    <location>
        <begin position="16"/>
        <end position="41"/>
    </location>
</feature>
<organism evidence="2 3">
    <name type="scientific">Methanosalsum zhilinae (strain DSM 4017 / NBRC 107636 / OCM 62 / WeN5)</name>
    <name type="common">Methanohalophilus zhilinae</name>
    <dbReference type="NCBI Taxonomy" id="679901"/>
    <lineage>
        <taxon>Archaea</taxon>
        <taxon>Methanobacteriati</taxon>
        <taxon>Methanobacteriota</taxon>
        <taxon>Stenosarchaea group</taxon>
        <taxon>Methanomicrobia</taxon>
        <taxon>Methanosarcinales</taxon>
        <taxon>Methanosarcinaceae</taxon>
        <taxon>Methanosalsum</taxon>
    </lineage>
</organism>
<name>F7XLY9_METZD</name>
<dbReference type="InterPro" id="IPR013087">
    <property type="entry name" value="Znf_C2H2_type"/>
</dbReference>